<dbReference type="EMBL" id="JAMTCG010000009">
    <property type="protein sequence ID" value="MCP2162946.1"/>
    <property type="molecule type" value="Genomic_DNA"/>
</dbReference>
<dbReference type="Pfam" id="PF13472">
    <property type="entry name" value="Lipase_GDSL_2"/>
    <property type="match status" value="1"/>
</dbReference>
<accession>A0ABT1H750</accession>
<evidence type="ECO:0000259" key="1">
    <source>
        <dbReference type="Pfam" id="PF13472"/>
    </source>
</evidence>
<dbReference type="PANTHER" id="PTHR43784">
    <property type="entry name" value="GDSL-LIKE LIPASE/ACYLHYDROLASE, PUTATIVE (AFU_ORTHOLOGUE AFUA_2G00820)-RELATED"/>
    <property type="match status" value="1"/>
</dbReference>
<gene>
    <name evidence="2" type="ORF">LX12_004158</name>
</gene>
<organism evidence="2 3">
    <name type="scientific">Williamsia serinedens</name>
    <dbReference type="NCBI Taxonomy" id="391736"/>
    <lineage>
        <taxon>Bacteria</taxon>
        <taxon>Bacillati</taxon>
        <taxon>Actinomycetota</taxon>
        <taxon>Actinomycetes</taxon>
        <taxon>Mycobacteriales</taxon>
        <taxon>Nocardiaceae</taxon>
        <taxon>Williamsia</taxon>
    </lineage>
</organism>
<evidence type="ECO:0000313" key="2">
    <source>
        <dbReference type="EMBL" id="MCP2162946.1"/>
    </source>
</evidence>
<dbReference type="PANTHER" id="PTHR43784:SF2">
    <property type="entry name" value="GDSL-LIKE LIPASE_ACYLHYDROLASE, PUTATIVE (AFU_ORTHOLOGUE AFUA_2G00820)-RELATED"/>
    <property type="match status" value="1"/>
</dbReference>
<dbReference type="Proteomes" id="UP001205740">
    <property type="component" value="Unassembled WGS sequence"/>
</dbReference>
<reference evidence="2 3" key="1">
    <citation type="submission" date="2022-06" db="EMBL/GenBank/DDBJ databases">
        <title>Genomic Encyclopedia of Archaeal and Bacterial Type Strains, Phase II (KMG-II): from individual species to whole genera.</title>
        <authorList>
            <person name="Goeker M."/>
        </authorList>
    </citation>
    <scope>NUCLEOTIDE SEQUENCE [LARGE SCALE GENOMIC DNA]</scope>
    <source>
        <strain evidence="2 3">DSM 45037</strain>
    </source>
</reference>
<dbReference type="RefSeq" id="WP_253656513.1">
    <property type="nucleotide sequence ID" value="NZ_BAAAOE010000003.1"/>
</dbReference>
<name>A0ABT1H750_9NOCA</name>
<dbReference type="InterPro" id="IPR036514">
    <property type="entry name" value="SGNH_hydro_sf"/>
</dbReference>
<evidence type="ECO:0000313" key="3">
    <source>
        <dbReference type="Proteomes" id="UP001205740"/>
    </source>
</evidence>
<proteinExistence type="predicted"/>
<dbReference type="InterPro" id="IPR053140">
    <property type="entry name" value="GDSL_Rv0518-like"/>
</dbReference>
<protein>
    <submittedName>
        <fullName evidence="2">Lysophospholipase L1</fullName>
    </submittedName>
</protein>
<feature type="domain" description="SGNH hydrolase-type esterase" evidence="1">
    <location>
        <begin position="11"/>
        <end position="189"/>
    </location>
</feature>
<dbReference type="SUPFAM" id="SSF52266">
    <property type="entry name" value="SGNH hydrolase"/>
    <property type="match status" value="1"/>
</dbReference>
<comment type="caution">
    <text evidence="2">The sequence shown here is derived from an EMBL/GenBank/DDBJ whole genome shotgun (WGS) entry which is preliminary data.</text>
</comment>
<keyword evidence="3" id="KW-1185">Reference proteome</keyword>
<dbReference type="InterPro" id="IPR013830">
    <property type="entry name" value="SGNH_hydro"/>
</dbReference>
<sequence>MPAPTWSRFAAVGDSFPEGVGDADPALPNGVRGWADRVADILARSAADRGAGPLRYANLAIRGKTLDQVVGEQTARALALEPDLVAVCAGVNDLVRPSVDIDDLMARYDAFLADLRSTGATVLTFTAFDTADRPLFSALRGRFAVYNELLREIADRRGLLLVDFWRMREFSDRRMWEFDRMHLSPDGHHQMAVRVAEALGVEHGLAHTTFGPAEKLSPGRRRKDDRRWITREAAPWVGRRLRGRSRGDDMAPRFPEWVEVVPPR</sequence>
<dbReference type="Gene3D" id="3.40.50.1110">
    <property type="entry name" value="SGNH hydrolase"/>
    <property type="match status" value="1"/>
</dbReference>
<dbReference type="CDD" id="cd01832">
    <property type="entry name" value="SGNH_hydrolase_like_1"/>
    <property type="match status" value="1"/>
</dbReference>